<organism evidence="3 4">
    <name type="scientific">Diplodia intermedia</name>
    <dbReference type="NCBI Taxonomy" id="856260"/>
    <lineage>
        <taxon>Eukaryota</taxon>
        <taxon>Fungi</taxon>
        <taxon>Dikarya</taxon>
        <taxon>Ascomycota</taxon>
        <taxon>Pezizomycotina</taxon>
        <taxon>Dothideomycetes</taxon>
        <taxon>Dothideomycetes incertae sedis</taxon>
        <taxon>Botryosphaeriales</taxon>
        <taxon>Botryosphaeriaceae</taxon>
        <taxon>Diplodia</taxon>
    </lineage>
</organism>
<dbReference type="EMBL" id="JAKEKT020000047">
    <property type="protein sequence ID" value="KAL1640692.1"/>
    <property type="molecule type" value="Genomic_DNA"/>
</dbReference>
<feature type="compositionally biased region" description="Acidic residues" evidence="2">
    <location>
        <begin position="10"/>
        <end position="19"/>
    </location>
</feature>
<reference evidence="3 4" key="1">
    <citation type="journal article" date="2023" name="Plant Dis.">
        <title>First Report of Diplodia intermedia Causing Canker and Dieback Diseases on Apple Trees in Canada.</title>
        <authorList>
            <person name="Ellouze W."/>
            <person name="Ilyukhin E."/>
            <person name="Sulman M."/>
            <person name="Ali S."/>
        </authorList>
    </citation>
    <scope>NUCLEOTIDE SEQUENCE [LARGE SCALE GENOMIC DNA]</scope>
    <source>
        <strain evidence="3 4">M45-28</strain>
    </source>
</reference>
<comment type="caution">
    <text evidence="3">The sequence shown here is derived from an EMBL/GenBank/DDBJ whole genome shotgun (WGS) entry which is preliminary data.</text>
</comment>
<evidence type="ECO:0000256" key="2">
    <source>
        <dbReference type="SAM" id="MobiDB-lite"/>
    </source>
</evidence>
<accession>A0ABR3TMG2</accession>
<keyword evidence="1" id="KW-0175">Coiled coil</keyword>
<gene>
    <name evidence="3" type="ORF">SLS58_006706</name>
</gene>
<feature type="coiled-coil region" evidence="1">
    <location>
        <begin position="129"/>
        <end position="156"/>
    </location>
</feature>
<sequence length="236" mass="26538">MSAKRSYDEALADGEDGDSGDTNQNRRVRTTSPGVSDEAMTGVEDDDSGDKNKDRRVRTASPRISDEAMTGVEDDDSGDKNKDRRVHTAPPTMSDNTTQQLEALADQIVQCSLKRSDLLTRMELRMSESDEAHRVINNLEVEIDNLQQIRDFAMQLRPVVTATGLYTNEESTEMEDDVLNPLAVEMARLFSVLNGFVAYRQRVHNDLTQLRVEINSVMAESEWLLARSEELKQLAE</sequence>
<dbReference type="Proteomes" id="UP001521184">
    <property type="component" value="Unassembled WGS sequence"/>
</dbReference>
<proteinExistence type="predicted"/>
<keyword evidence="4" id="KW-1185">Reference proteome</keyword>
<evidence type="ECO:0000313" key="4">
    <source>
        <dbReference type="Proteomes" id="UP001521184"/>
    </source>
</evidence>
<feature type="compositionally biased region" description="Polar residues" evidence="2">
    <location>
        <begin position="20"/>
        <end position="34"/>
    </location>
</feature>
<feature type="region of interest" description="Disordered" evidence="2">
    <location>
        <begin position="1"/>
        <end position="96"/>
    </location>
</feature>
<evidence type="ECO:0000313" key="3">
    <source>
        <dbReference type="EMBL" id="KAL1640692.1"/>
    </source>
</evidence>
<evidence type="ECO:0000256" key="1">
    <source>
        <dbReference type="SAM" id="Coils"/>
    </source>
</evidence>
<protein>
    <submittedName>
        <fullName evidence="3">Uncharacterized protein</fullName>
    </submittedName>
</protein>
<name>A0ABR3TMG2_9PEZI</name>